<evidence type="ECO:0000256" key="2">
    <source>
        <dbReference type="ARBA" id="ARBA00001946"/>
    </source>
</evidence>
<dbReference type="InterPro" id="IPR029001">
    <property type="entry name" value="ITPase-like_fam"/>
</dbReference>
<dbReference type="EMBL" id="JAEDAM010000057">
    <property type="protein sequence ID" value="MBS8122221.1"/>
    <property type="molecule type" value="Genomic_DNA"/>
</dbReference>
<evidence type="ECO:0000256" key="5">
    <source>
        <dbReference type="ARBA" id="ARBA00022801"/>
    </source>
</evidence>
<dbReference type="SUPFAM" id="SSF52972">
    <property type="entry name" value="ITPase-like"/>
    <property type="match status" value="1"/>
</dbReference>
<comment type="catalytic activity">
    <reaction evidence="10">
        <text>ITP + H2O = IDP + phosphate + H(+)</text>
        <dbReference type="Rhea" id="RHEA:28330"/>
        <dbReference type="ChEBI" id="CHEBI:15377"/>
        <dbReference type="ChEBI" id="CHEBI:15378"/>
        <dbReference type="ChEBI" id="CHEBI:43474"/>
        <dbReference type="ChEBI" id="CHEBI:58280"/>
        <dbReference type="ChEBI" id="CHEBI:61402"/>
        <dbReference type="EC" id="3.6.1.73"/>
    </reaction>
</comment>
<proteinExistence type="predicted"/>
<comment type="cofactor">
    <cofactor evidence="1">
        <name>Mn(2+)</name>
        <dbReference type="ChEBI" id="CHEBI:29035"/>
    </cofactor>
</comment>
<dbReference type="InterPro" id="IPR026533">
    <property type="entry name" value="NTPase/PRRC1"/>
</dbReference>
<dbReference type="Gene3D" id="3.90.950.10">
    <property type="match status" value="1"/>
</dbReference>
<keyword evidence="4" id="KW-0547">Nucleotide-binding</keyword>
<comment type="catalytic activity">
    <reaction evidence="11">
        <text>XTP + H2O = XDP + phosphate + H(+)</text>
        <dbReference type="Rhea" id="RHEA:28406"/>
        <dbReference type="ChEBI" id="CHEBI:15377"/>
        <dbReference type="ChEBI" id="CHEBI:15378"/>
        <dbReference type="ChEBI" id="CHEBI:43474"/>
        <dbReference type="ChEBI" id="CHEBI:59884"/>
        <dbReference type="ChEBI" id="CHEBI:61314"/>
        <dbReference type="EC" id="3.6.1.73"/>
    </reaction>
</comment>
<evidence type="ECO:0000256" key="6">
    <source>
        <dbReference type="ARBA" id="ARBA00022842"/>
    </source>
</evidence>
<organism evidence="13 14">
    <name type="scientific">Candidatus Vampirococcus lugosii</name>
    <dbReference type="NCBI Taxonomy" id="2789015"/>
    <lineage>
        <taxon>Bacteria</taxon>
        <taxon>Candidatus Absconditibacteriota</taxon>
        <taxon>Vampirococcus</taxon>
    </lineage>
</organism>
<keyword evidence="7" id="KW-0546">Nucleotide metabolism</keyword>
<dbReference type="PANTHER" id="PTHR34699">
    <property type="match status" value="1"/>
</dbReference>
<evidence type="ECO:0000256" key="10">
    <source>
        <dbReference type="ARBA" id="ARBA00048174"/>
    </source>
</evidence>
<dbReference type="RefSeq" id="WP_213349597.1">
    <property type="nucleotide sequence ID" value="NZ_JAEDAM010000057.1"/>
</dbReference>
<keyword evidence="8" id="KW-0464">Manganese</keyword>
<evidence type="ECO:0000256" key="8">
    <source>
        <dbReference type="ARBA" id="ARBA00023211"/>
    </source>
</evidence>
<gene>
    <name evidence="13" type="ORF">VAMP_197n31</name>
</gene>
<sequence length="181" mass="20268">MIIAIGTTREPKINGIKEGIKETPYLSNIFNEIFFITEKISSDISDMPLSIEETMKGAKNRANNLQKKGIKADYYIGIEGGTSDFLGKKYIFGIVFVLNNDGEGHFGFSPMMEVPKLIENELYIKGKELGDIMGDLSGSLNIRSKNGSMGAWSDNMFTRKDEFSIAFKAAIAPFYNKYYQL</sequence>
<keyword evidence="14" id="KW-1185">Reference proteome</keyword>
<evidence type="ECO:0000256" key="9">
    <source>
        <dbReference type="ARBA" id="ARBA00038901"/>
    </source>
</evidence>
<keyword evidence="6" id="KW-0460">Magnesium</keyword>
<keyword evidence="5" id="KW-0378">Hydrolase</keyword>
<dbReference type="PANTHER" id="PTHR34699:SF2">
    <property type="entry name" value="NON-CANONICAL PURINE NTP PHOSPHATASE_PRRC1 DOMAIN-CONTAINING PROTEIN"/>
    <property type="match status" value="1"/>
</dbReference>
<evidence type="ECO:0000256" key="7">
    <source>
        <dbReference type="ARBA" id="ARBA00023080"/>
    </source>
</evidence>
<comment type="cofactor">
    <cofactor evidence="2">
        <name>Mg(2+)</name>
        <dbReference type="ChEBI" id="CHEBI:18420"/>
    </cofactor>
</comment>
<evidence type="ECO:0000256" key="3">
    <source>
        <dbReference type="ARBA" id="ARBA00022723"/>
    </source>
</evidence>
<dbReference type="Proteomes" id="UP000680365">
    <property type="component" value="Unassembled WGS sequence"/>
</dbReference>
<name>A0ABS5QLZ2_9BACT</name>
<evidence type="ECO:0000256" key="11">
    <source>
        <dbReference type="ARBA" id="ARBA00048781"/>
    </source>
</evidence>
<evidence type="ECO:0000313" key="13">
    <source>
        <dbReference type="EMBL" id="MBS8122221.1"/>
    </source>
</evidence>
<dbReference type="Pfam" id="PF01931">
    <property type="entry name" value="NTPase_I-T"/>
    <property type="match status" value="1"/>
</dbReference>
<comment type="caution">
    <text evidence="13">The sequence shown here is derived from an EMBL/GenBank/DDBJ whole genome shotgun (WGS) entry which is preliminary data.</text>
</comment>
<keyword evidence="3" id="KW-0479">Metal-binding</keyword>
<dbReference type="InterPro" id="IPR050299">
    <property type="entry name" value="YjjX_NTPase"/>
</dbReference>
<dbReference type="EC" id="3.6.1.73" evidence="9"/>
<evidence type="ECO:0000313" key="14">
    <source>
        <dbReference type="Proteomes" id="UP000680365"/>
    </source>
</evidence>
<accession>A0ABS5QLZ2</accession>
<protein>
    <recommendedName>
        <fullName evidence="9">inosine/xanthosine triphosphatase</fullName>
        <ecNumber evidence="9">3.6.1.73</ecNumber>
    </recommendedName>
</protein>
<feature type="domain" description="Non-canonical purine NTP phosphatase/PRRC1" evidence="12">
    <location>
        <begin position="7"/>
        <end position="175"/>
    </location>
</feature>
<evidence type="ECO:0000256" key="4">
    <source>
        <dbReference type="ARBA" id="ARBA00022741"/>
    </source>
</evidence>
<reference evidence="13 14" key="1">
    <citation type="journal article" date="2021" name="Nat. Commun.">
        <title>Reductive evolution and unique predatory mode in the CPR bacterium Vampirococcus lugosii.</title>
        <authorList>
            <person name="Moreira D."/>
            <person name="Zivanovic Y."/>
            <person name="Lopez-Archilla A.I."/>
            <person name="Iniesto M."/>
            <person name="Lopez-Garcia P."/>
        </authorList>
    </citation>
    <scope>NUCLEOTIDE SEQUENCE [LARGE SCALE GENOMIC DNA]</scope>
    <source>
        <strain evidence="13">Chiprana</strain>
    </source>
</reference>
<evidence type="ECO:0000256" key="1">
    <source>
        <dbReference type="ARBA" id="ARBA00001936"/>
    </source>
</evidence>
<evidence type="ECO:0000259" key="12">
    <source>
        <dbReference type="Pfam" id="PF01931"/>
    </source>
</evidence>